<evidence type="ECO:0000313" key="3">
    <source>
        <dbReference type="Proteomes" id="UP000886595"/>
    </source>
</evidence>
<dbReference type="Proteomes" id="UP000886595">
    <property type="component" value="Unassembled WGS sequence"/>
</dbReference>
<comment type="caution">
    <text evidence="2">The sequence shown here is derived from an EMBL/GenBank/DDBJ whole genome shotgun (WGS) entry which is preliminary data.</text>
</comment>
<organism evidence="2 3">
    <name type="scientific">Brassica carinata</name>
    <name type="common">Ethiopian mustard</name>
    <name type="synonym">Abyssinian cabbage</name>
    <dbReference type="NCBI Taxonomy" id="52824"/>
    <lineage>
        <taxon>Eukaryota</taxon>
        <taxon>Viridiplantae</taxon>
        <taxon>Streptophyta</taxon>
        <taxon>Embryophyta</taxon>
        <taxon>Tracheophyta</taxon>
        <taxon>Spermatophyta</taxon>
        <taxon>Magnoliopsida</taxon>
        <taxon>eudicotyledons</taxon>
        <taxon>Gunneridae</taxon>
        <taxon>Pentapetalae</taxon>
        <taxon>rosids</taxon>
        <taxon>malvids</taxon>
        <taxon>Brassicales</taxon>
        <taxon>Brassicaceae</taxon>
        <taxon>Brassiceae</taxon>
        <taxon>Brassica</taxon>
    </lineage>
</organism>
<evidence type="ECO:0000256" key="1">
    <source>
        <dbReference type="SAM" id="MobiDB-lite"/>
    </source>
</evidence>
<protein>
    <submittedName>
        <fullName evidence="2">Uncharacterized protein</fullName>
    </submittedName>
</protein>
<feature type="region of interest" description="Disordered" evidence="1">
    <location>
        <begin position="37"/>
        <end position="79"/>
    </location>
</feature>
<dbReference type="EMBL" id="JAAMPC010000001">
    <property type="protein sequence ID" value="KAG2330840.1"/>
    <property type="molecule type" value="Genomic_DNA"/>
</dbReference>
<evidence type="ECO:0000313" key="2">
    <source>
        <dbReference type="EMBL" id="KAG2330840.1"/>
    </source>
</evidence>
<dbReference type="AlphaFoldDB" id="A0A8X7WL97"/>
<reference evidence="2 3" key="1">
    <citation type="submission" date="2020-02" db="EMBL/GenBank/DDBJ databases">
        <authorList>
            <person name="Ma Q."/>
            <person name="Huang Y."/>
            <person name="Song X."/>
            <person name="Pei D."/>
        </authorList>
    </citation>
    <scope>NUCLEOTIDE SEQUENCE [LARGE SCALE GENOMIC DNA]</scope>
    <source>
        <strain evidence="2">Sxm20200214</strain>
        <tissue evidence="2">Leaf</tissue>
    </source>
</reference>
<keyword evidence="3" id="KW-1185">Reference proteome</keyword>
<accession>A0A8X7WL97</accession>
<proteinExistence type="predicted"/>
<sequence>MGVARSSEYPELEKITKKKLDIMDEFIRDKSVLAAQALKSPSRKSNKSEEEEVKDIQEDLNSIKALPAPNQEEGEEKRKRLEQRKMFKKWFTTRSSSLSL</sequence>
<gene>
    <name evidence="2" type="ORF">Bca52824_002020</name>
</gene>
<name>A0A8X7WL97_BRACI</name>